<dbReference type="OrthoDB" id="3084722at2759"/>
<dbReference type="Proteomes" id="UP000807342">
    <property type="component" value="Unassembled WGS sequence"/>
</dbReference>
<proteinExistence type="predicted"/>
<keyword evidence="2" id="KW-1185">Reference proteome</keyword>
<dbReference type="AlphaFoldDB" id="A0A9P6BWT9"/>
<organism evidence="1 2">
    <name type="scientific">Macrolepiota fuliginosa MF-IS2</name>
    <dbReference type="NCBI Taxonomy" id="1400762"/>
    <lineage>
        <taxon>Eukaryota</taxon>
        <taxon>Fungi</taxon>
        <taxon>Dikarya</taxon>
        <taxon>Basidiomycota</taxon>
        <taxon>Agaricomycotina</taxon>
        <taxon>Agaricomycetes</taxon>
        <taxon>Agaricomycetidae</taxon>
        <taxon>Agaricales</taxon>
        <taxon>Agaricineae</taxon>
        <taxon>Agaricaceae</taxon>
        <taxon>Macrolepiota</taxon>
    </lineage>
</organism>
<dbReference type="EMBL" id="MU152104">
    <property type="protein sequence ID" value="KAF9441039.1"/>
    <property type="molecule type" value="Genomic_DNA"/>
</dbReference>
<evidence type="ECO:0000313" key="2">
    <source>
        <dbReference type="Proteomes" id="UP000807342"/>
    </source>
</evidence>
<name>A0A9P6BWT9_9AGAR</name>
<accession>A0A9P6BWT9</accession>
<gene>
    <name evidence="1" type="ORF">P691DRAFT_780726</name>
</gene>
<reference evidence="1" key="1">
    <citation type="submission" date="2020-11" db="EMBL/GenBank/DDBJ databases">
        <authorList>
            <consortium name="DOE Joint Genome Institute"/>
            <person name="Ahrendt S."/>
            <person name="Riley R."/>
            <person name="Andreopoulos W."/>
            <person name="Labutti K."/>
            <person name="Pangilinan J."/>
            <person name="Ruiz-Duenas F.J."/>
            <person name="Barrasa J.M."/>
            <person name="Sanchez-Garcia M."/>
            <person name="Camarero S."/>
            <person name="Miyauchi S."/>
            <person name="Serrano A."/>
            <person name="Linde D."/>
            <person name="Babiker R."/>
            <person name="Drula E."/>
            <person name="Ayuso-Fernandez I."/>
            <person name="Pacheco R."/>
            <person name="Padilla G."/>
            <person name="Ferreira P."/>
            <person name="Barriuso J."/>
            <person name="Kellner H."/>
            <person name="Castanera R."/>
            <person name="Alfaro M."/>
            <person name="Ramirez L."/>
            <person name="Pisabarro A.G."/>
            <person name="Kuo A."/>
            <person name="Tritt A."/>
            <person name="Lipzen A."/>
            <person name="He G."/>
            <person name="Yan M."/>
            <person name="Ng V."/>
            <person name="Cullen D."/>
            <person name="Martin F."/>
            <person name="Rosso M.-N."/>
            <person name="Henrissat B."/>
            <person name="Hibbett D."/>
            <person name="Martinez A.T."/>
            <person name="Grigoriev I.V."/>
        </authorList>
    </citation>
    <scope>NUCLEOTIDE SEQUENCE</scope>
    <source>
        <strain evidence="1">MF-IS2</strain>
    </source>
</reference>
<sequence>MFNRITREEVTVNQDQKICNMLCRIWPWLIHDSKSRGIEGLITRVIVKLNHESNSDSRTHSTIQLFDHFNHNITTFHVPMPGPCMHIPYYGINKFCNGWDFARVFEQYMEVSAWDFLFLSTTVQHSETWVINGSHGVLRIPINWGSSVTITNGCALAVPGGLQVDWKEQLCESGFFSLSNCTPISHLVDAKSCAVLDWLPDINKFCNGWDFARVFERYTEVHVKE</sequence>
<protein>
    <submittedName>
        <fullName evidence="1">Uncharacterized protein</fullName>
    </submittedName>
</protein>
<evidence type="ECO:0000313" key="1">
    <source>
        <dbReference type="EMBL" id="KAF9441039.1"/>
    </source>
</evidence>
<comment type="caution">
    <text evidence="1">The sequence shown here is derived from an EMBL/GenBank/DDBJ whole genome shotgun (WGS) entry which is preliminary data.</text>
</comment>